<keyword evidence="5" id="KW-0460">Magnesium</keyword>
<dbReference type="Pfam" id="PF00692">
    <property type="entry name" value="dUTPase"/>
    <property type="match status" value="1"/>
</dbReference>
<comment type="cofactor">
    <cofactor evidence="5">
        <name>Mg(2+)</name>
        <dbReference type="ChEBI" id="CHEBI:18420"/>
    </cofactor>
</comment>
<name>A0ABM4B2N3_HYDVU</name>
<proteinExistence type="inferred from homology"/>
<evidence type="ECO:0000313" key="8">
    <source>
        <dbReference type="RefSeq" id="XP_065643069.1"/>
    </source>
</evidence>
<keyword evidence="3 5" id="KW-0378">Hydrolase</keyword>
<dbReference type="InterPro" id="IPR029054">
    <property type="entry name" value="dUTPase-like"/>
</dbReference>
<evidence type="ECO:0000259" key="6">
    <source>
        <dbReference type="Pfam" id="PF00692"/>
    </source>
</evidence>
<reference evidence="8" key="2">
    <citation type="submission" date="2025-08" db="UniProtKB">
        <authorList>
            <consortium name="RefSeq"/>
        </authorList>
    </citation>
    <scope>IDENTIFICATION</scope>
</reference>
<keyword evidence="4 5" id="KW-0546">Nucleotide metabolism</keyword>
<dbReference type="PANTHER" id="PTHR11241:SF0">
    <property type="entry name" value="DEOXYURIDINE 5'-TRIPHOSPHATE NUCLEOTIDOHYDROLASE"/>
    <property type="match status" value="1"/>
</dbReference>
<dbReference type="Proteomes" id="UP001652625">
    <property type="component" value="Chromosome 01"/>
</dbReference>
<comment type="pathway">
    <text evidence="1 5">Pyrimidine metabolism; dUMP biosynthesis; dUMP from dCTP (dUTP route): step 2/2.</text>
</comment>
<dbReference type="InterPro" id="IPR033704">
    <property type="entry name" value="dUTPase_trimeric"/>
</dbReference>
<reference evidence="7" key="1">
    <citation type="submission" date="2025-05" db="UniProtKB">
        <authorList>
            <consortium name="RefSeq"/>
        </authorList>
    </citation>
    <scope>NUCLEOTIDE SEQUENCE [LARGE SCALE GENOMIC DNA]</scope>
</reference>
<dbReference type="PANTHER" id="PTHR11241">
    <property type="entry name" value="DEOXYURIDINE 5'-TRIPHOSPHATE NUCLEOTIDOHYDROLASE"/>
    <property type="match status" value="1"/>
</dbReference>
<keyword evidence="7" id="KW-1185">Reference proteome</keyword>
<accession>A0ABM4B2N3</accession>
<dbReference type="CDD" id="cd07557">
    <property type="entry name" value="trimeric_dUTPase"/>
    <property type="match status" value="1"/>
</dbReference>
<evidence type="ECO:0000256" key="3">
    <source>
        <dbReference type="ARBA" id="ARBA00022801"/>
    </source>
</evidence>
<sequence length="136" mass="16292">MEKEENRYYERTRMEIVKLKYKHFDGSVQLEKISLVEDYDRKLMIKTRKWSFYETKDDKKIEIRDNEEWSFYKTKESMTFKYGVVVLNASGVIDADYKDEIKVILMNLSKEDYIIKRGDAVAQMGFVKMFKGLSPP</sequence>
<dbReference type="InterPro" id="IPR036157">
    <property type="entry name" value="dUTPase-like_sf"/>
</dbReference>
<comment type="similarity">
    <text evidence="2 5">Belongs to the dUTPase family.</text>
</comment>
<gene>
    <name evidence="8" type="primary">LOC136074658</name>
</gene>
<evidence type="ECO:0000256" key="1">
    <source>
        <dbReference type="ARBA" id="ARBA00005142"/>
    </source>
</evidence>
<dbReference type="SUPFAM" id="SSF51283">
    <property type="entry name" value="dUTPase-like"/>
    <property type="match status" value="1"/>
</dbReference>
<dbReference type="GeneID" id="136074658"/>
<evidence type="ECO:0000256" key="4">
    <source>
        <dbReference type="ARBA" id="ARBA00023080"/>
    </source>
</evidence>
<dbReference type="EC" id="3.6.1.23" evidence="5"/>
<dbReference type="Gene3D" id="2.70.40.10">
    <property type="match status" value="1"/>
</dbReference>
<evidence type="ECO:0000313" key="7">
    <source>
        <dbReference type="Proteomes" id="UP001652625"/>
    </source>
</evidence>
<protein>
    <recommendedName>
        <fullName evidence="5">Deoxyuridine 5'-triphosphate nucleotidohydrolase</fullName>
        <shortName evidence="5">dUTPase</shortName>
        <ecNumber evidence="5">3.6.1.23</ecNumber>
    </recommendedName>
    <alternativeName>
        <fullName evidence="5">dUTP pyrophosphatase</fullName>
    </alternativeName>
</protein>
<feature type="domain" description="dUTPase-like" evidence="6">
    <location>
        <begin position="83"/>
        <end position="130"/>
    </location>
</feature>
<organism evidence="7 8">
    <name type="scientific">Hydra vulgaris</name>
    <name type="common">Hydra</name>
    <name type="synonym">Hydra attenuata</name>
    <dbReference type="NCBI Taxonomy" id="6087"/>
    <lineage>
        <taxon>Eukaryota</taxon>
        <taxon>Metazoa</taxon>
        <taxon>Cnidaria</taxon>
        <taxon>Hydrozoa</taxon>
        <taxon>Hydroidolina</taxon>
        <taxon>Anthoathecata</taxon>
        <taxon>Aplanulata</taxon>
        <taxon>Hydridae</taxon>
        <taxon>Hydra</taxon>
    </lineage>
</organism>
<evidence type="ECO:0000256" key="2">
    <source>
        <dbReference type="ARBA" id="ARBA00006581"/>
    </source>
</evidence>
<evidence type="ECO:0000256" key="5">
    <source>
        <dbReference type="RuleBase" id="RU367024"/>
    </source>
</evidence>
<dbReference type="InterPro" id="IPR008181">
    <property type="entry name" value="dUTPase"/>
</dbReference>
<comment type="function">
    <text evidence="5">Involved in nucleotide metabolism via production of dUMP, the immediate precursor of thymidine nucleotides, and decreases the intracellular concentration of dUTP so that uracil cannot be incorporated into DNA.</text>
</comment>
<comment type="catalytic activity">
    <reaction evidence="5">
        <text>dUTP + H2O = dUMP + diphosphate + H(+)</text>
        <dbReference type="Rhea" id="RHEA:10248"/>
        <dbReference type="ChEBI" id="CHEBI:15377"/>
        <dbReference type="ChEBI" id="CHEBI:15378"/>
        <dbReference type="ChEBI" id="CHEBI:33019"/>
        <dbReference type="ChEBI" id="CHEBI:61555"/>
        <dbReference type="ChEBI" id="CHEBI:246422"/>
        <dbReference type="EC" id="3.6.1.23"/>
    </reaction>
</comment>
<dbReference type="RefSeq" id="XP_065643069.1">
    <property type="nucleotide sequence ID" value="XM_065786997.1"/>
</dbReference>
<keyword evidence="5" id="KW-0479">Metal-binding</keyword>